<accession>A0A0R0CHX7</accession>
<dbReference type="Pfam" id="PF25963">
    <property type="entry name" value="Beta-barrel_AAEA"/>
    <property type="match status" value="1"/>
</dbReference>
<dbReference type="Gene3D" id="2.40.30.170">
    <property type="match status" value="1"/>
</dbReference>
<dbReference type="PANTHER" id="PTHR30367:SF12">
    <property type="entry name" value="P-HYDROXYBENZOIC ACID EFFLUX PUMP SUBUNIT AAEA"/>
    <property type="match status" value="1"/>
</dbReference>
<dbReference type="Gene3D" id="2.40.50.100">
    <property type="match status" value="1"/>
</dbReference>
<dbReference type="SUPFAM" id="SSF111369">
    <property type="entry name" value="HlyD-like secretion proteins"/>
    <property type="match status" value="1"/>
</dbReference>
<dbReference type="EMBL" id="LDJL01000011">
    <property type="protein sequence ID" value="KRG68774.1"/>
    <property type="molecule type" value="Genomic_DNA"/>
</dbReference>
<dbReference type="OrthoDB" id="9811754at2"/>
<name>A0A0R0CHX7_9GAMM</name>
<dbReference type="Pfam" id="PF25917">
    <property type="entry name" value="BSH_RND"/>
    <property type="match status" value="1"/>
</dbReference>
<feature type="domain" description="p-hydroxybenzoic acid efflux pump subunit AaeA-like beta-barrel" evidence="3">
    <location>
        <begin position="232"/>
        <end position="329"/>
    </location>
</feature>
<evidence type="ECO:0000313" key="4">
    <source>
        <dbReference type="EMBL" id="KRG68774.1"/>
    </source>
</evidence>
<comment type="similarity">
    <text evidence="1">Belongs to the membrane fusion protein (MFP) (TC 8.A.1) family.</text>
</comment>
<feature type="domain" description="Multidrug resistance protein MdtA-like barrel-sandwich hybrid" evidence="2">
    <location>
        <begin position="47"/>
        <end position="227"/>
    </location>
</feature>
<dbReference type="STRING" id="344882.ABB29_09750"/>
<dbReference type="GO" id="GO:0055085">
    <property type="term" value="P:transmembrane transport"/>
    <property type="evidence" value="ECO:0007669"/>
    <property type="project" value="InterPro"/>
</dbReference>
<gene>
    <name evidence="4" type="ORF">ABB29_09750</name>
</gene>
<reference evidence="4 5" key="1">
    <citation type="submission" date="2015-05" db="EMBL/GenBank/DDBJ databases">
        <title>Genome sequencing and analysis of members of genus Stenotrophomonas.</title>
        <authorList>
            <person name="Patil P.P."/>
            <person name="Midha S."/>
            <person name="Patil P.B."/>
        </authorList>
    </citation>
    <scope>NUCLEOTIDE SEQUENCE [LARGE SCALE GENOMIC DNA]</scope>
    <source>
        <strain evidence="4 5">DSM 21858</strain>
    </source>
</reference>
<evidence type="ECO:0000259" key="2">
    <source>
        <dbReference type="Pfam" id="PF25917"/>
    </source>
</evidence>
<dbReference type="Gene3D" id="1.10.287.470">
    <property type="entry name" value="Helix hairpin bin"/>
    <property type="match status" value="1"/>
</dbReference>
<evidence type="ECO:0000313" key="5">
    <source>
        <dbReference type="Proteomes" id="UP000052052"/>
    </source>
</evidence>
<dbReference type="RefSeq" id="WP_057658563.1">
    <property type="nucleotide sequence ID" value="NZ_LDJL01000011.1"/>
</dbReference>
<dbReference type="AlphaFoldDB" id="A0A0R0CHX7"/>
<dbReference type="InterPro" id="IPR058625">
    <property type="entry name" value="MdtA-like_BSH"/>
</dbReference>
<dbReference type="InterPro" id="IPR050393">
    <property type="entry name" value="MFP_Efflux_Pump"/>
</dbReference>
<keyword evidence="5" id="KW-1185">Reference proteome</keyword>
<dbReference type="Proteomes" id="UP000052052">
    <property type="component" value="Unassembled WGS sequence"/>
</dbReference>
<protein>
    <submittedName>
        <fullName evidence="4">Membrane protein</fullName>
    </submittedName>
</protein>
<comment type="caution">
    <text evidence="4">The sequence shown here is derived from an EMBL/GenBank/DDBJ whole genome shotgun (WGS) entry which is preliminary data.</text>
</comment>
<dbReference type="PANTHER" id="PTHR30367">
    <property type="entry name" value="P-HYDROXYBENZOIC ACID EFFLUX PUMP SUBUNIT AAEA-RELATED"/>
    <property type="match status" value="1"/>
</dbReference>
<dbReference type="InterPro" id="IPR058634">
    <property type="entry name" value="AaeA-lik-b-barrel"/>
</dbReference>
<evidence type="ECO:0000256" key="1">
    <source>
        <dbReference type="ARBA" id="ARBA00009477"/>
    </source>
</evidence>
<proteinExistence type="inferred from homology"/>
<organism evidence="4 5">
    <name type="scientific">Pseudoxanthomonas dokdonensis</name>
    <dbReference type="NCBI Taxonomy" id="344882"/>
    <lineage>
        <taxon>Bacteria</taxon>
        <taxon>Pseudomonadati</taxon>
        <taxon>Pseudomonadota</taxon>
        <taxon>Gammaproteobacteria</taxon>
        <taxon>Lysobacterales</taxon>
        <taxon>Lysobacteraceae</taxon>
        <taxon>Pseudoxanthomonas</taxon>
    </lineage>
</organism>
<evidence type="ECO:0000259" key="3">
    <source>
        <dbReference type="Pfam" id="PF25963"/>
    </source>
</evidence>
<dbReference type="PATRIC" id="fig|344882.3.peg.318"/>
<sequence>MNARTLSGLRILLTAVVVGLAALAGHALWKHYMYSPWTRDGRVRAEVIRIAPDVSGRVSKVEVKDNQLVHKGDVLFVIDDADYQLELDKAQASLAVAQAGAKAAGASIVAAGASAEQQRANLAKYQAQYQRRQQIQGQLISDESRTDALAAANAARAGVSQAAASQRQASASQQQALAQVQQAQAAVDTARLRLQRTRVRAPVEGYITNLDVRSGDYANAGNARLALIDRDSFWVNAYFEETKMPSLRVGDPVEVRLMSSSRPLKGHVESIAHGITDTDNPTGGDLLANVNPTYNWVRLAQRIPVRVSLDDERADSQQLAAGMTATVVVLPRQ</sequence>